<evidence type="ECO:0000313" key="7">
    <source>
        <dbReference type="Proteomes" id="UP001359485"/>
    </source>
</evidence>
<protein>
    <recommendedName>
        <fullName evidence="5">MIF4G domain-containing protein</fullName>
    </recommendedName>
</protein>
<dbReference type="InterPro" id="IPR051367">
    <property type="entry name" value="mRNA_TranslReg/HistoneTransl"/>
</dbReference>
<sequence>MLLSRGRKLTVESKSKVSIFPDCFLANFKSFTMSEAGEAKDANKVNGPWDKIKNSESKQLRTPKNSSSDLSIPVTAVDTNKSDDWKSKGTESKNAQEVQTNKILNSTLNANAAEFIPMSCQNQNSVNQQVDPTHEAVVMYLKDELKYLILNPGKYDEVVQPLIEIIEPYVSSEIALQLFITEIIDECISEPNLRYSGARICSDLTKKFGNKFREVLLKRCQEEHAGFIENAYSNDVNFVNRVQGFGMLLAELFLQIQIGEKSIPPLGVGLLKILQIILKNETEKGVKSVCQILKLTGKKLDELSESKPQIDELFSRLQSICNDYVDLDPNLRFIVTRVLDMRASNWGEETSQCQQQQPPTEMPAVTEYSDDPVFFGPDGKVISEEETSFLHDSVPISEDTEDYVCDQDLMIEEVYDDFQKFLKMNQS</sequence>
<dbReference type="Proteomes" id="UP001359485">
    <property type="component" value="Unassembled WGS sequence"/>
</dbReference>
<accession>A0ABR1B520</accession>
<keyword evidence="2" id="KW-0963">Cytoplasm</keyword>
<feature type="region of interest" description="Disordered" evidence="4">
    <location>
        <begin position="39"/>
        <end position="96"/>
    </location>
</feature>
<dbReference type="InterPro" id="IPR016024">
    <property type="entry name" value="ARM-type_fold"/>
</dbReference>
<dbReference type="PANTHER" id="PTHR23254:SF15">
    <property type="entry name" value="POLYADENYLATE-BINDING PROTEIN-INTERACTING PROTEIN 1"/>
    <property type="match status" value="1"/>
</dbReference>
<dbReference type="SMART" id="SM00543">
    <property type="entry name" value="MIF4G"/>
    <property type="match status" value="1"/>
</dbReference>
<keyword evidence="7" id="KW-1185">Reference proteome</keyword>
<feature type="compositionally biased region" description="Basic and acidic residues" evidence="4">
    <location>
        <begin position="50"/>
        <end position="59"/>
    </location>
</feature>
<evidence type="ECO:0000313" key="6">
    <source>
        <dbReference type="EMBL" id="KAK6635063.1"/>
    </source>
</evidence>
<evidence type="ECO:0000256" key="1">
    <source>
        <dbReference type="ARBA" id="ARBA00004496"/>
    </source>
</evidence>
<feature type="compositionally biased region" description="Polar residues" evidence="4">
    <location>
        <begin position="60"/>
        <end position="70"/>
    </location>
</feature>
<dbReference type="Gene3D" id="1.25.40.180">
    <property type="match status" value="1"/>
</dbReference>
<organism evidence="6 7">
    <name type="scientific">Polyplax serrata</name>
    <name type="common">Common mouse louse</name>
    <dbReference type="NCBI Taxonomy" id="468196"/>
    <lineage>
        <taxon>Eukaryota</taxon>
        <taxon>Metazoa</taxon>
        <taxon>Ecdysozoa</taxon>
        <taxon>Arthropoda</taxon>
        <taxon>Hexapoda</taxon>
        <taxon>Insecta</taxon>
        <taxon>Pterygota</taxon>
        <taxon>Neoptera</taxon>
        <taxon>Paraneoptera</taxon>
        <taxon>Psocodea</taxon>
        <taxon>Troctomorpha</taxon>
        <taxon>Phthiraptera</taxon>
        <taxon>Anoplura</taxon>
        <taxon>Polyplacidae</taxon>
        <taxon>Polyplax</taxon>
    </lineage>
</organism>
<feature type="compositionally biased region" description="Basic and acidic residues" evidence="4">
    <location>
        <begin position="80"/>
        <end position="91"/>
    </location>
</feature>
<dbReference type="PANTHER" id="PTHR23254">
    <property type="entry name" value="EIF4G DOMAIN PROTEIN"/>
    <property type="match status" value="1"/>
</dbReference>
<dbReference type="Pfam" id="PF02854">
    <property type="entry name" value="MIF4G"/>
    <property type="match status" value="1"/>
</dbReference>
<dbReference type="InterPro" id="IPR003890">
    <property type="entry name" value="MIF4G-like_typ-3"/>
</dbReference>
<feature type="domain" description="MIF4G" evidence="5">
    <location>
        <begin position="145"/>
        <end position="345"/>
    </location>
</feature>
<evidence type="ECO:0000256" key="3">
    <source>
        <dbReference type="ARBA" id="ARBA00022845"/>
    </source>
</evidence>
<gene>
    <name evidence="6" type="ORF">RUM44_000312</name>
</gene>
<comment type="caution">
    <text evidence="6">The sequence shown here is derived from an EMBL/GenBank/DDBJ whole genome shotgun (WGS) entry which is preliminary data.</text>
</comment>
<dbReference type="EMBL" id="JAWJWF010000003">
    <property type="protein sequence ID" value="KAK6635063.1"/>
    <property type="molecule type" value="Genomic_DNA"/>
</dbReference>
<evidence type="ECO:0000256" key="2">
    <source>
        <dbReference type="ARBA" id="ARBA00022490"/>
    </source>
</evidence>
<name>A0ABR1B520_POLSC</name>
<reference evidence="6 7" key="1">
    <citation type="submission" date="2023-09" db="EMBL/GenBank/DDBJ databases">
        <title>Genomes of two closely related lineages of the louse Polyplax serrata with different host specificities.</title>
        <authorList>
            <person name="Martinu J."/>
            <person name="Tarabai H."/>
            <person name="Stefka J."/>
            <person name="Hypsa V."/>
        </authorList>
    </citation>
    <scope>NUCLEOTIDE SEQUENCE [LARGE SCALE GENOMIC DNA]</scope>
    <source>
        <strain evidence="6">98ZLc_SE</strain>
    </source>
</reference>
<evidence type="ECO:0000259" key="5">
    <source>
        <dbReference type="SMART" id="SM00543"/>
    </source>
</evidence>
<evidence type="ECO:0000256" key="4">
    <source>
        <dbReference type="SAM" id="MobiDB-lite"/>
    </source>
</evidence>
<proteinExistence type="predicted"/>
<keyword evidence="3" id="KW-0810">Translation regulation</keyword>
<dbReference type="SUPFAM" id="SSF48371">
    <property type="entry name" value="ARM repeat"/>
    <property type="match status" value="1"/>
</dbReference>
<comment type="subcellular location">
    <subcellularLocation>
        <location evidence="1">Cytoplasm</location>
    </subcellularLocation>
</comment>